<proteinExistence type="predicted"/>
<name>A0AA36HWB4_9DINO</name>
<gene>
    <name evidence="3" type="ORF">EVOR1521_LOCUS5547</name>
</gene>
<comment type="caution">
    <text evidence="3">The sequence shown here is derived from an EMBL/GenBank/DDBJ whole genome shotgun (WGS) entry which is preliminary data.</text>
</comment>
<dbReference type="SUPFAM" id="SSF110004">
    <property type="entry name" value="Glycolipid transfer protein, GLTP"/>
    <property type="match status" value="1"/>
</dbReference>
<dbReference type="EMBL" id="CAUJNA010000399">
    <property type="protein sequence ID" value="CAJ1376497.1"/>
    <property type="molecule type" value="Genomic_DNA"/>
</dbReference>
<dbReference type="GO" id="GO:0005829">
    <property type="term" value="C:cytosol"/>
    <property type="evidence" value="ECO:0007669"/>
    <property type="project" value="TreeGrafter"/>
</dbReference>
<dbReference type="InterPro" id="IPR036871">
    <property type="entry name" value="PX_dom_sf"/>
</dbReference>
<protein>
    <recommendedName>
        <fullName evidence="2">PX domain-containing protein</fullName>
    </recommendedName>
</protein>
<dbReference type="Pfam" id="PF00787">
    <property type="entry name" value="PX"/>
    <property type="match status" value="1"/>
</dbReference>
<dbReference type="GO" id="GO:1902387">
    <property type="term" value="F:ceramide 1-phosphate binding"/>
    <property type="evidence" value="ECO:0007669"/>
    <property type="project" value="TreeGrafter"/>
</dbReference>
<keyword evidence="4" id="KW-1185">Reference proteome</keyword>
<organism evidence="3 4">
    <name type="scientific">Effrenium voratum</name>
    <dbReference type="NCBI Taxonomy" id="2562239"/>
    <lineage>
        <taxon>Eukaryota</taxon>
        <taxon>Sar</taxon>
        <taxon>Alveolata</taxon>
        <taxon>Dinophyceae</taxon>
        <taxon>Suessiales</taxon>
        <taxon>Symbiodiniaceae</taxon>
        <taxon>Effrenium</taxon>
    </lineage>
</organism>
<evidence type="ECO:0000313" key="4">
    <source>
        <dbReference type="Proteomes" id="UP001178507"/>
    </source>
</evidence>
<evidence type="ECO:0000259" key="2">
    <source>
        <dbReference type="PROSITE" id="PS50195"/>
    </source>
</evidence>
<evidence type="ECO:0000313" key="3">
    <source>
        <dbReference type="EMBL" id="CAJ1376497.1"/>
    </source>
</evidence>
<dbReference type="PANTHER" id="PTHR10219">
    <property type="entry name" value="GLYCOLIPID TRANSFER PROTEIN-RELATED"/>
    <property type="match status" value="1"/>
</dbReference>
<dbReference type="Gene3D" id="1.10.3520.10">
    <property type="entry name" value="Glycolipid transfer protein"/>
    <property type="match status" value="1"/>
</dbReference>
<dbReference type="Gene3D" id="3.30.1520.10">
    <property type="entry name" value="Phox-like domain"/>
    <property type="match status" value="1"/>
</dbReference>
<feature type="domain" description="PX" evidence="2">
    <location>
        <begin position="629"/>
        <end position="749"/>
    </location>
</feature>
<dbReference type="GO" id="GO:0016020">
    <property type="term" value="C:membrane"/>
    <property type="evidence" value="ECO:0007669"/>
    <property type="project" value="TreeGrafter"/>
</dbReference>
<dbReference type="GO" id="GO:1902388">
    <property type="term" value="F:ceramide 1-phosphate transfer activity"/>
    <property type="evidence" value="ECO:0007669"/>
    <property type="project" value="TreeGrafter"/>
</dbReference>
<sequence length="1043" mass="112759">MASRAMWRLVLLSAASGLVTKVPERLSVEGDSPQLFRTQQLAFLETSINTLLAQNATPALANLTVAILEMMQSMKTAIEDQEKTIQTEVNTAHGNFAACPQISLGSSKTFLDDFTEASAKHKVCRQSESALADTNDGCLTQKKVAEDAKNSECSKKTTIEEESCKNPSTFCQVHDSESCSSYLNRMADKFQTATGNYASESASCSNKTQLLTAQTQTCTTAGGDLQTQRDTCNNVQTRMDIASCNYHKETKKGCQSCYDQTLTAYQTLSTQTDSKVEDLRREYAAVLHMECLADSLKKGSASAIQAAMSACKGVDFYASASGTVSITFQPAPTSASCDLPKATAGTAEYKAAQYDALPANAPAAKCACCTCDTHTCQGTNMILKSNAETITGQDDATCCRLDACSFFTCTSPNLFLKPQAAGIIGHDESTCCASFALQMSSCSATGMNGPIQTQCDNTYGAEYGVKVEQGAQLLTVPATGFYSLTAKGSKGGGGGATWVAKVVSAGGDDASAFKTGLRVETLLIAGGQALGGTPTVSAASVAVELLMTAEEAVGATKAELATSGERITTAMAAQASPAVLVLPHWQALPAQGSAGHGRPKRRKISWRMNPEAQMDMVIYALSGAINCGAMRIAHFRALTGAGNAGSAPVLYEVVLGSDAKCWAVRRRYRDFYEVHWALHEAGLCVPNLPPKEPLCQKVFGRDETRLRWRAERCQELHNYLERLLDIHPAPDVQSPAPLRRFLALDEERLEDSVDRALALTGGETKLEQDERWHMWPLLLVLGSLVLLAQWEFSAHEWSLLILTCLWGSQKFAELAVKAPGPPAPEQPDAGCGERECEAARERPLTLSKLQEVNLHFRQLGCSFSVGFLLLAAEGFAQVVRRMGAPLRLAALEVEKNHRKVEAHCRNPAGSFRSFLEAEKASGRHGPGPGLADDSGAMGSLWIRRTWEFVAKLFERHLQGLTMPQAAQEAYEQTLGRFHGRVLRGTFVLGMRMTSSPQALCRSLGVDEASLREQMEAFHKLVLPICEQMRTVSVELDLEDTRRV</sequence>
<keyword evidence="1" id="KW-0732">Signal</keyword>
<dbReference type="SUPFAM" id="SSF64268">
    <property type="entry name" value="PX domain"/>
    <property type="match status" value="1"/>
</dbReference>
<dbReference type="Pfam" id="PF08718">
    <property type="entry name" value="GLTP"/>
    <property type="match status" value="1"/>
</dbReference>
<dbReference type="InterPro" id="IPR036497">
    <property type="entry name" value="GLTP_sf"/>
</dbReference>
<dbReference type="InterPro" id="IPR014830">
    <property type="entry name" value="Glycolipid_transfer_prot_dom"/>
</dbReference>
<feature type="chain" id="PRO_5041402759" description="PX domain-containing protein" evidence="1">
    <location>
        <begin position="22"/>
        <end position="1043"/>
    </location>
</feature>
<dbReference type="PROSITE" id="PS50195">
    <property type="entry name" value="PX"/>
    <property type="match status" value="1"/>
</dbReference>
<dbReference type="CDD" id="cd06093">
    <property type="entry name" value="PX_domain"/>
    <property type="match status" value="1"/>
</dbReference>
<dbReference type="GO" id="GO:0035091">
    <property type="term" value="F:phosphatidylinositol binding"/>
    <property type="evidence" value="ECO:0007669"/>
    <property type="project" value="InterPro"/>
</dbReference>
<feature type="signal peptide" evidence="1">
    <location>
        <begin position="1"/>
        <end position="21"/>
    </location>
</feature>
<dbReference type="AlphaFoldDB" id="A0AA36HWB4"/>
<reference evidence="3" key="1">
    <citation type="submission" date="2023-08" db="EMBL/GenBank/DDBJ databases">
        <authorList>
            <person name="Chen Y."/>
            <person name="Shah S."/>
            <person name="Dougan E. K."/>
            <person name="Thang M."/>
            <person name="Chan C."/>
        </authorList>
    </citation>
    <scope>NUCLEOTIDE SEQUENCE</scope>
</reference>
<dbReference type="Proteomes" id="UP001178507">
    <property type="component" value="Unassembled WGS sequence"/>
</dbReference>
<dbReference type="InterPro" id="IPR001683">
    <property type="entry name" value="PX_dom"/>
</dbReference>
<accession>A0AA36HWB4</accession>
<evidence type="ECO:0000256" key="1">
    <source>
        <dbReference type="SAM" id="SignalP"/>
    </source>
</evidence>